<dbReference type="PANTHER" id="PTHR23389:SF21">
    <property type="entry name" value="ATPASE FAMILY AAA DOMAIN-CONTAINING PROTEIN 5"/>
    <property type="match status" value="1"/>
</dbReference>
<feature type="region of interest" description="Disordered" evidence="1">
    <location>
        <begin position="249"/>
        <end position="276"/>
    </location>
</feature>
<dbReference type="GO" id="GO:0005524">
    <property type="term" value="F:ATP binding"/>
    <property type="evidence" value="ECO:0007669"/>
    <property type="project" value="InterPro"/>
</dbReference>
<gene>
    <name evidence="3" type="ORF">B0T10DRAFT_270308</name>
</gene>
<feature type="region of interest" description="Disordered" evidence="1">
    <location>
        <begin position="629"/>
        <end position="693"/>
    </location>
</feature>
<dbReference type="OrthoDB" id="9996895at2759"/>
<feature type="region of interest" description="Disordered" evidence="1">
    <location>
        <begin position="1"/>
        <end position="131"/>
    </location>
</feature>
<feature type="region of interest" description="Disordered" evidence="1">
    <location>
        <begin position="401"/>
        <end position="431"/>
    </location>
</feature>
<feature type="domain" description="ATPase AAA-type core" evidence="2">
    <location>
        <begin position="576"/>
        <end position="737"/>
    </location>
</feature>
<feature type="compositionally biased region" description="Low complexity" evidence="1">
    <location>
        <begin position="660"/>
        <end position="671"/>
    </location>
</feature>
<accession>A0A9P9ART8</accession>
<feature type="compositionally biased region" description="Acidic residues" evidence="1">
    <location>
        <begin position="635"/>
        <end position="644"/>
    </location>
</feature>
<feature type="region of interest" description="Disordered" evidence="1">
    <location>
        <begin position="159"/>
        <end position="178"/>
    </location>
</feature>
<dbReference type="GO" id="GO:0005634">
    <property type="term" value="C:nucleus"/>
    <property type="evidence" value="ECO:0007669"/>
    <property type="project" value="TreeGrafter"/>
</dbReference>
<feature type="compositionally biased region" description="Polar residues" evidence="1">
    <location>
        <begin position="98"/>
        <end position="111"/>
    </location>
</feature>
<dbReference type="AlphaFoldDB" id="A0A9P9ART8"/>
<dbReference type="EMBL" id="JAGPYM010000006">
    <property type="protein sequence ID" value="KAH6893309.1"/>
    <property type="molecule type" value="Genomic_DNA"/>
</dbReference>
<proteinExistence type="predicted"/>
<feature type="region of interest" description="Disordered" evidence="1">
    <location>
        <begin position="1142"/>
        <end position="1170"/>
    </location>
</feature>
<comment type="caution">
    <text evidence="3">The sequence shown here is derived from an EMBL/GenBank/DDBJ whole genome shotgun (WGS) entry which is preliminary data.</text>
</comment>
<organism evidence="3 4">
    <name type="scientific">Thelonectria olida</name>
    <dbReference type="NCBI Taxonomy" id="1576542"/>
    <lineage>
        <taxon>Eukaryota</taxon>
        <taxon>Fungi</taxon>
        <taxon>Dikarya</taxon>
        <taxon>Ascomycota</taxon>
        <taxon>Pezizomycotina</taxon>
        <taxon>Sordariomycetes</taxon>
        <taxon>Hypocreomycetidae</taxon>
        <taxon>Hypocreales</taxon>
        <taxon>Nectriaceae</taxon>
        <taxon>Thelonectria</taxon>
    </lineage>
</organism>
<evidence type="ECO:0000313" key="3">
    <source>
        <dbReference type="EMBL" id="KAH6893309.1"/>
    </source>
</evidence>
<dbReference type="GO" id="GO:0016887">
    <property type="term" value="F:ATP hydrolysis activity"/>
    <property type="evidence" value="ECO:0007669"/>
    <property type="project" value="InterPro"/>
</dbReference>
<dbReference type="InterPro" id="IPR027417">
    <property type="entry name" value="P-loop_NTPase"/>
</dbReference>
<keyword evidence="4" id="KW-1185">Reference proteome</keyword>
<evidence type="ECO:0000313" key="4">
    <source>
        <dbReference type="Proteomes" id="UP000777438"/>
    </source>
</evidence>
<dbReference type="Pfam" id="PF00004">
    <property type="entry name" value="AAA"/>
    <property type="match status" value="1"/>
</dbReference>
<dbReference type="SUPFAM" id="SSF52540">
    <property type="entry name" value="P-loop containing nucleoside triphosphate hydrolases"/>
    <property type="match status" value="1"/>
</dbReference>
<reference evidence="3 4" key="1">
    <citation type="journal article" date="2021" name="Nat. Commun.">
        <title>Genetic determinants of endophytism in the Arabidopsis root mycobiome.</title>
        <authorList>
            <person name="Mesny F."/>
            <person name="Miyauchi S."/>
            <person name="Thiergart T."/>
            <person name="Pickel B."/>
            <person name="Atanasova L."/>
            <person name="Karlsson M."/>
            <person name="Huettel B."/>
            <person name="Barry K.W."/>
            <person name="Haridas S."/>
            <person name="Chen C."/>
            <person name="Bauer D."/>
            <person name="Andreopoulos W."/>
            <person name="Pangilinan J."/>
            <person name="LaButti K."/>
            <person name="Riley R."/>
            <person name="Lipzen A."/>
            <person name="Clum A."/>
            <person name="Drula E."/>
            <person name="Henrissat B."/>
            <person name="Kohler A."/>
            <person name="Grigoriev I.V."/>
            <person name="Martin F.M."/>
            <person name="Hacquard S."/>
        </authorList>
    </citation>
    <scope>NUCLEOTIDE SEQUENCE [LARGE SCALE GENOMIC DNA]</scope>
    <source>
        <strain evidence="3 4">MPI-CAGE-CH-0241</strain>
    </source>
</reference>
<dbReference type="Proteomes" id="UP000777438">
    <property type="component" value="Unassembled WGS sequence"/>
</dbReference>
<dbReference type="PANTHER" id="PTHR23389">
    <property type="entry name" value="CHROMOSOME TRANSMISSION FIDELITY FACTOR 18"/>
    <property type="match status" value="1"/>
</dbReference>
<feature type="compositionally biased region" description="Polar residues" evidence="1">
    <location>
        <begin position="119"/>
        <end position="131"/>
    </location>
</feature>
<dbReference type="GO" id="GO:0003677">
    <property type="term" value="F:DNA binding"/>
    <property type="evidence" value="ECO:0007669"/>
    <property type="project" value="TreeGrafter"/>
</dbReference>
<dbReference type="Gene3D" id="3.40.50.300">
    <property type="entry name" value="P-loop containing nucleotide triphosphate hydrolases"/>
    <property type="match status" value="1"/>
</dbReference>
<evidence type="ECO:0000259" key="2">
    <source>
        <dbReference type="Pfam" id="PF00004"/>
    </source>
</evidence>
<sequence>MGPVQVATMVQEASMESSSKKVHPFFSKAPPADVPNPAQTDSHAEPLHPNSVSTKPQRKRRKKDSQASDQGPGQKKKPRRSERGSSPAAPAPTDHDANSPTNASDNHSIGNFPTPPLSDISTKNTEQPLGFTTTSAVKVQADSEADCATPVKSKKVLKWNPKTGTLGSPPKPKTINSNPSGCLVTVKYGHDDESRKELGDKITQILNGKVLFPPAPAKYKKAKVVAPNQDTESKVTHPFFTDKAMKGQKAIGGASNGKQKPSLPSKHSVFMSTPVSPTKPRNVLNIAKVPKFGIKSNLPKIPGASHPLWPPKDMAHVRGLNSFSCAAHLSDNVKTPRKSKGSVVAVSPETSLLHRHCKGLSLGAILDALPKDNDKFEPAPKELRIPKRCFESGRKLQKRVRSQLRTYRTPVQADDEQDQDESTNPNKRTHPAIKKLYEALETGLSAYDRSTCENQTWAHKYAPTTASQVLQAGKEAQLLKEWLQALRVQSVDTGTADGGNKGKSRETAPRKKRKKDKLDGFIVDSEEEANFMDEVSEDDEVWAPAGLGLLKKTVIRSGDAASKGSKDQKRLTNAVVISGPHGSGKTAAVYAVAKELGFEIFEINSGSKRSGKDLLDKVGDMTRNHLVQQHHADQPADDDDDVEDEVTKDLKSGKQGMMTAFFKPKPTAPLKKPAKKAQDKEVESEKQTSTKNQKQSLILLEEVDVLYEEDKQFWATLMGMISQSKRPFIMTCNDESLVPLQSLSLHGIFRFSPPPISHAVDLCLLVAANEGHVIQRSAVHALYKCRNNDLRATLTELNYWCQIGVGDRRGGFDWFVLRWPKGIDMDENGDVIRVVSEGTYSEGMGWIGRDLLATCPNPLEKEEEVMKQSWDSWSLDLGDWHSSMDLESWADNLAIATEDTGRQFDTLSAYEDFCDALSSADILAKGAFGTGLQEQLDTTVPEILAKTKDDFIIGRTLLDAYPKADPNTPQMALSLSLRSLARSELLRSSSASNQSGSSRILRAVDEDQVVPILDASFDDNTDQMTRMDLAIAFDPIAVSDKATPSSHLDPSVFDRTLKLIVLDVAPWVRGIVEFDNVLMQERIKLSNLLSEGGKRKRMRTTRSAYSALEGGERRATRRERYFGDCLNTEFVRRTAGEGWKEAVAPTRPTDTTESIPSSPPVSDEEIMVVR</sequence>
<dbReference type="InterPro" id="IPR003959">
    <property type="entry name" value="ATPase_AAA_core"/>
</dbReference>
<evidence type="ECO:0000256" key="1">
    <source>
        <dbReference type="SAM" id="MobiDB-lite"/>
    </source>
</evidence>
<feature type="compositionally biased region" description="Basic and acidic residues" evidence="1">
    <location>
        <begin position="676"/>
        <end position="688"/>
    </location>
</feature>
<feature type="region of interest" description="Disordered" evidence="1">
    <location>
        <begin position="492"/>
        <end position="518"/>
    </location>
</feature>
<name>A0A9P9ART8_9HYPO</name>
<protein>
    <recommendedName>
        <fullName evidence="2">ATPase AAA-type core domain-containing protein</fullName>
    </recommendedName>
</protein>